<dbReference type="InterPro" id="IPR001283">
    <property type="entry name" value="CRISP-related"/>
</dbReference>
<evidence type="ECO:0000313" key="4">
    <source>
        <dbReference type="EMBL" id="ESZ98222.1"/>
    </source>
</evidence>
<feature type="transmembrane region" description="Helical" evidence="1">
    <location>
        <begin position="349"/>
        <end position="377"/>
    </location>
</feature>
<keyword evidence="1" id="KW-0472">Membrane</keyword>
<dbReference type="PROSITE" id="PS01010">
    <property type="entry name" value="CRISP_2"/>
    <property type="match status" value="1"/>
</dbReference>
<dbReference type="InterPro" id="IPR014044">
    <property type="entry name" value="CAP_dom"/>
</dbReference>
<evidence type="ECO:0000256" key="1">
    <source>
        <dbReference type="SAM" id="Phobius"/>
    </source>
</evidence>
<feature type="signal peptide" evidence="2">
    <location>
        <begin position="1"/>
        <end position="18"/>
    </location>
</feature>
<feature type="chain" id="PRO_5004918707" description="SCP domain-containing protein" evidence="2">
    <location>
        <begin position="19"/>
        <end position="438"/>
    </location>
</feature>
<feature type="domain" description="SCP" evidence="3">
    <location>
        <begin position="152"/>
        <end position="291"/>
    </location>
</feature>
<comment type="caution">
    <text evidence="4">The sequence shown here is derived from an EMBL/GenBank/DDBJ whole genome shotgun (WGS) entry which is preliminary data.</text>
</comment>
<dbReference type="SMART" id="SM00198">
    <property type="entry name" value="SCP"/>
    <property type="match status" value="1"/>
</dbReference>
<reference evidence="4 5" key="1">
    <citation type="journal article" date="2014" name="Genome Announc.">
        <title>Draft genome sequence of Sclerotinia borealis, a psychrophilic plant pathogenic fungus.</title>
        <authorList>
            <person name="Mardanov A.V."/>
            <person name="Beletsky A.V."/>
            <person name="Kadnikov V.V."/>
            <person name="Ignatov A.N."/>
            <person name="Ravin N.V."/>
        </authorList>
    </citation>
    <scope>NUCLEOTIDE SEQUENCE [LARGE SCALE GENOMIC DNA]</scope>
    <source>
        <strain evidence="5">F-4157</strain>
    </source>
</reference>
<protein>
    <recommendedName>
        <fullName evidence="3">SCP domain-containing protein</fullName>
    </recommendedName>
</protein>
<keyword evidence="1" id="KW-1133">Transmembrane helix</keyword>
<dbReference type="SUPFAM" id="SSF55797">
    <property type="entry name" value="PR-1-like"/>
    <property type="match status" value="1"/>
</dbReference>
<dbReference type="STRING" id="1432307.W9CN47"/>
<dbReference type="InterPro" id="IPR035940">
    <property type="entry name" value="CAP_sf"/>
</dbReference>
<sequence>MYLSVLISVLLTFGYAIATPQLDANALSSLSLEATSSTIVETLMPDTMIAQSTGSSSALLIPLPLLSIESAFMESANSTKTNSATTTTTATTAITTETMFTVSLTETLHSLSENDSRAATSTTSTLTSVQTSVPALATQALTGEIGFSTPEQFKTQILLAHNWYRAAHGADPLIWNDTLANSSTTWVAECVWGTESTPDIGKIYVSTIPTTSVFGIMNDLGLERQFYNWSDPGPDNSTKQFTQMVWKSTTQLGCAWNNCPPGSSPDTEPPVSTEVSLFLLCQYYPKGNVGNSTDWKNNVGELISGNLGQGVAAATDLGLTTATTSTTSRSPAATGVVRKSLGNKLEYSLFAMILTAVVLIGSVTISPSVLVPVLLLFGAADATPEQDNEASSSLLAHGWISATAAPIRTGNVQVVSKEFNTQAIQLRLVLAHHHIPQL</sequence>
<dbReference type="InterPro" id="IPR018244">
    <property type="entry name" value="Allrgn_V5/Tpx1_CS"/>
</dbReference>
<dbReference type="Gene3D" id="3.40.33.10">
    <property type="entry name" value="CAP"/>
    <property type="match status" value="1"/>
</dbReference>
<evidence type="ECO:0000259" key="3">
    <source>
        <dbReference type="SMART" id="SM00198"/>
    </source>
</evidence>
<evidence type="ECO:0000256" key="2">
    <source>
        <dbReference type="SAM" id="SignalP"/>
    </source>
</evidence>
<dbReference type="AlphaFoldDB" id="W9CN47"/>
<evidence type="ECO:0000313" key="5">
    <source>
        <dbReference type="Proteomes" id="UP000019487"/>
    </source>
</evidence>
<name>W9CN47_SCLBF</name>
<dbReference type="PANTHER" id="PTHR10334">
    <property type="entry name" value="CYSTEINE-RICH SECRETORY PROTEIN-RELATED"/>
    <property type="match status" value="1"/>
</dbReference>
<keyword evidence="5" id="KW-1185">Reference proteome</keyword>
<gene>
    <name evidence="4" type="ORF">SBOR_1398</name>
</gene>
<dbReference type="GO" id="GO:0005576">
    <property type="term" value="C:extracellular region"/>
    <property type="evidence" value="ECO:0007669"/>
    <property type="project" value="InterPro"/>
</dbReference>
<dbReference type="EMBL" id="AYSA01000048">
    <property type="protein sequence ID" value="ESZ98222.1"/>
    <property type="molecule type" value="Genomic_DNA"/>
</dbReference>
<keyword evidence="1" id="KW-0812">Transmembrane</keyword>
<dbReference type="Proteomes" id="UP000019487">
    <property type="component" value="Unassembled WGS sequence"/>
</dbReference>
<organism evidence="4 5">
    <name type="scientific">Sclerotinia borealis (strain F-4128)</name>
    <dbReference type="NCBI Taxonomy" id="1432307"/>
    <lineage>
        <taxon>Eukaryota</taxon>
        <taxon>Fungi</taxon>
        <taxon>Dikarya</taxon>
        <taxon>Ascomycota</taxon>
        <taxon>Pezizomycotina</taxon>
        <taxon>Leotiomycetes</taxon>
        <taxon>Helotiales</taxon>
        <taxon>Sclerotiniaceae</taxon>
        <taxon>Sclerotinia</taxon>
    </lineage>
</organism>
<dbReference type="Pfam" id="PF00188">
    <property type="entry name" value="CAP"/>
    <property type="match status" value="1"/>
</dbReference>
<dbReference type="HOGENOM" id="CLU_625788_0_0_1"/>
<dbReference type="OrthoDB" id="43654at2759"/>
<proteinExistence type="predicted"/>
<keyword evidence="2" id="KW-0732">Signal</keyword>
<dbReference type="PRINTS" id="PR00837">
    <property type="entry name" value="V5TPXLIKE"/>
</dbReference>
<accession>W9CN47</accession>